<dbReference type="SUPFAM" id="SSF53254">
    <property type="entry name" value="Phosphoglycerate mutase-like"/>
    <property type="match status" value="1"/>
</dbReference>
<dbReference type="SMART" id="SM00855">
    <property type="entry name" value="PGAM"/>
    <property type="match status" value="1"/>
</dbReference>
<dbReference type="PANTHER" id="PTHR16469:SF51">
    <property type="entry name" value="TRANSCRIPTION FACTOR TAU 55 KDA SUBUNIT"/>
    <property type="match status" value="1"/>
</dbReference>
<accession>A0A1Y1U9T9</accession>
<name>A0A1Y1U9T9_9TREE</name>
<dbReference type="InterPro" id="IPR051710">
    <property type="entry name" value="Phosphatase_SH3-domain"/>
</dbReference>
<dbReference type="EMBL" id="NBSH01000013">
    <property type="protein sequence ID" value="ORX34803.1"/>
    <property type="molecule type" value="Genomic_DNA"/>
</dbReference>
<dbReference type="PANTHER" id="PTHR16469">
    <property type="entry name" value="UBIQUITIN-ASSOCIATED AND SH3 DOMAIN-CONTAINING BA-RELATED"/>
    <property type="match status" value="1"/>
</dbReference>
<dbReference type="InterPro" id="IPR013078">
    <property type="entry name" value="His_Pase_superF_clade-1"/>
</dbReference>
<evidence type="ECO:0000313" key="2">
    <source>
        <dbReference type="Proteomes" id="UP000193218"/>
    </source>
</evidence>
<dbReference type="RefSeq" id="XP_021869045.1">
    <property type="nucleotide sequence ID" value="XM_022016782.1"/>
</dbReference>
<dbReference type="AlphaFoldDB" id="A0A1Y1U9T9"/>
<comment type="caution">
    <text evidence="1">The sequence shown here is derived from an EMBL/GenBank/DDBJ whole genome shotgun (WGS) entry which is preliminary data.</text>
</comment>
<dbReference type="OrthoDB" id="414418at2759"/>
<dbReference type="Gene3D" id="3.40.50.1240">
    <property type="entry name" value="Phosphoglycerate mutase-like"/>
    <property type="match status" value="1"/>
</dbReference>
<sequence length="260" mass="28591">MLQYLYICRHGYRDNFDVAHQDQDHIGGYGDPPLTLHGLEQAQELASFLSDDNHLSSYPIPERIFSSPFYRCVQTSVPLLSRLRQRKPVTAGLSLENGVQEWLLCGTEPIPEPASATMLAAHLGPDVIDLSYETTVYPSSRGESESDLKARLGAFLNAWIPKIDAAGIKSAVIVSHAAAVIVLGRLLSGDSDLHVPTGCASTSLYRRTELTTAQSRRSLSQAATQESSVAISQWVPVWLGRTDYLGRGSEREWQFGDPHV</sequence>
<reference evidence="1 2" key="1">
    <citation type="submission" date="2017-03" db="EMBL/GenBank/DDBJ databases">
        <title>Widespread Adenine N6-methylation of Active Genes in Fungi.</title>
        <authorList>
            <consortium name="DOE Joint Genome Institute"/>
            <person name="Mondo S.J."/>
            <person name="Dannebaum R.O."/>
            <person name="Kuo R.C."/>
            <person name="Louie K.B."/>
            <person name="Bewick A.J."/>
            <person name="Labutti K."/>
            <person name="Haridas S."/>
            <person name="Kuo A."/>
            <person name="Salamov A."/>
            <person name="Ahrendt S.R."/>
            <person name="Lau R."/>
            <person name="Bowen B.P."/>
            <person name="Lipzen A."/>
            <person name="Sullivan W."/>
            <person name="Andreopoulos W.B."/>
            <person name="Clum A."/>
            <person name="Lindquist E."/>
            <person name="Daum C."/>
            <person name="Northen T.R."/>
            <person name="Ramamoorthy G."/>
            <person name="Schmitz R.J."/>
            <person name="Gryganskyi A."/>
            <person name="Culley D."/>
            <person name="Magnuson J."/>
            <person name="James T.Y."/>
            <person name="O'Malley M.A."/>
            <person name="Stajich J.E."/>
            <person name="Spatafora J.W."/>
            <person name="Visel A."/>
            <person name="Grigoriev I.V."/>
        </authorList>
    </citation>
    <scope>NUCLEOTIDE SEQUENCE [LARGE SCALE GENOMIC DNA]</scope>
    <source>
        <strain evidence="1 2">NRRL Y-17943</strain>
    </source>
</reference>
<dbReference type="GeneID" id="33558591"/>
<protein>
    <submittedName>
        <fullName evidence="1">Histidine phosphatase superfamily</fullName>
    </submittedName>
</protein>
<keyword evidence="2" id="KW-1185">Reference proteome</keyword>
<dbReference type="CDD" id="cd07067">
    <property type="entry name" value="HP_PGM_like"/>
    <property type="match status" value="1"/>
</dbReference>
<dbReference type="STRING" id="4999.A0A1Y1U9T9"/>
<proteinExistence type="predicted"/>
<dbReference type="Pfam" id="PF00300">
    <property type="entry name" value="His_Phos_1"/>
    <property type="match status" value="1"/>
</dbReference>
<dbReference type="InParanoid" id="A0A1Y1U9T9"/>
<dbReference type="Proteomes" id="UP000193218">
    <property type="component" value="Unassembled WGS sequence"/>
</dbReference>
<dbReference type="InterPro" id="IPR029033">
    <property type="entry name" value="His_PPase_superfam"/>
</dbReference>
<organism evidence="1 2">
    <name type="scientific">Kockovaella imperatae</name>
    <dbReference type="NCBI Taxonomy" id="4999"/>
    <lineage>
        <taxon>Eukaryota</taxon>
        <taxon>Fungi</taxon>
        <taxon>Dikarya</taxon>
        <taxon>Basidiomycota</taxon>
        <taxon>Agaricomycotina</taxon>
        <taxon>Tremellomycetes</taxon>
        <taxon>Tremellales</taxon>
        <taxon>Cuniculitremaceae</taxon>
        <taxon>Kockovaella</taxon>
    </lineage>
</organism>
<gene>
    <name evidence="1" type="ORF">BD324DRAFT_635081</name>
</gene>
<evidence type="ECO:0000313" key="1">
    <source>
        <dbReference type="EMBL" id="ORX34803.1"/>
    </source>
</evidence>